<dbReference type="InterPro" id="IPR052718">
    <property type="entry name" value="NmrA-type_oxidoreductase"/>
</dbReference>
<evidence type="ECO:0000313" key="2">
    <source>
        <dbReference type="EMBL" id="MBZ5739202.1"/>
    </source>
</evidence>
<protein>
    <submittedName>
        <fullName evidence="2">SDR family oxidoreductase</fullName>
    </submittedName>
</protein>
<comment type="caution">
    <text evidence="2">The sequence shown here is derived from an EMBL/GenBank/DDBJ whole genome shotgun (WGS) entry which is preliminary data.</text>
</comment>
<name>A0ABS7UEJ2_9ACTN</name>
<dbReference type="PANTHER" id="PTHR47129:SF1">
    <property type="entry name" value="NMRA-LIKE DOMAIN-CONTAINING PROTEIN"/>
    <property type="match status" value="1"/>
</dbReference>
<dbReference type="InterPro" id="IPR016040">
    <property type="entry name" value="NAD(P)-bd_dom"/>
</dbReference>
<dbReference type="Gene3D" id="3.90.25.10">
    <property type="entry name" value="UDP-galactose 4-epimerase, domain 1"/>
    <property type="match status" value="1"/>
</dbReference>
<dbReference type="CDD" id="cd05269">
    <property type="entry name" value="TMR_SDR_a"/>
    <property type="match status" value="1"/>
</dbReference>
<proteinExistence type="predicted"/>
<feature type="domain" description="NAD(P)-binding" evidence="1">
    <location>
        <begin position="7"/>
        <end position="185"/>
    </location>
</feature>
<evidence type="ECO:0000259" key="1">
    <source>
        <dbReference type="Pfam" id="PF13460"/>
    </source>
</evidence>
<organism evidence="2 3">
    <name type="scientific">Nocardioides mangrovi</name>
    <dbReference type="NCBI Taxonomy" id="2874580"/>
    <lineage>
        <taxon>Bacteria</taxon>
        <taxon>Bacillati</taxon>
        <taxon>Actinomycetota</taxon>
        <taxon>Actinomycetes</taxon>
        <taxon>Propionibacteriales</taxon>
        <taxon>Nocardioidaceae</taxon>
        <taxon>Nocardioides</taxon>
    </lineage>
</organism>
<dbReference type="PANTHER" id="PTHR47129">
    <property type="entry name" value="QUINONE OXIDOREDUCTASE 2"/>
    <property type="match status" value="1"/>
</dbReference>
<keyword evidence="3" id="KW-1185">Reference proteome</keyword>
<accession>A0ABS7UEJ2</accession>
<dbReference type="Proteomes" id="UP000780875">
    <property type="component" value="Unassembled WGS sequence"/>
</dbReference>
<sequence>MSYVVTGATGPLGRGVVESLLECGIDPAEIVATGRSVEKLVDLAERGVRAERLDFDDVPEAVDWLGADDVLLLVSGSEVGRRVPQHQAVVDLAVRSGVRRLVYTSAPKADDTTLAVAPEHAATEALIRASGLPFTFLRNGWYTENYLPAFEQARAAGVVVTSAGDGRVASAPRSDYAEAAAVVLSSDGHEGAVYELFGDVAWSFADLAAVFADVLGREVALQSLSAEDHRAALLGAGLDEGTAGFLVALDQNIADGLLGLTTGDLSGLLGRPTVPLKDTVSSWA</sequence>
<reference evidence="2 3" key="1">
    <citation type="submission" date="2021-09" db="EMBL/GenBank/DDBJ databases">
        <title>Whole genome sequence of Nocardioides sp. GBK3QG-3.</title>
        <authorList>
            <person name="Tuo L."/>
        </authorList>
    </citation>
    <scope>NUCLEOTIDE SEQUENCE [LARGE SCALE GENOMIC DNA]</scope>
    <source>
        <strain evidence="2 3">GBK3QG-3</strain>
    </source>
</reference>
<gene>
    <name evidence="2" type="ORF">K8U61_13595</name>
</gene>
<dbReference type="EMBL" id="JAIQZJ010000007">
    <property type="protein sequence ID" value="MBZ5739202.1"/>
    <property type="molecule type" value="Genomic_DNA"/>
</dbReference>
<dbReference type="InterPro" id="IPR036291">
    <property type="entry name" value="NAD(P)-bd_dom_sf"/>
</dbReference>
<dbReference type="Pfam" id="PF13460">
    <property type="entry name" value="NAD_binding_10"/>
    <property type="match status" value="1"/>
</dbReference>
<dbReference type="RefSeq" id="WP_224123573.1">
    <property type="nucleotide sequence ID" value="NZ_JAIQZJ010000007.1"/>
</dbReference>
<dbReference type="Gene3D" id="3.40.50.720">
    <property type="entry name" value="NAD(P)-binding Rossmann-like Domain"/>
    <property type="match status" value="1"/>
</dbReference>
<dbReference type="SUPFAM" id="SSF51735">
    <property type="entry name" value="NAD(P)-binding Rossmann-fold domains"/>
    <property type="match status" value="1"/>
</dbReference>
<evidence type="ECO:0000313" key="3">
    <source>
        <dbReference type="Proteomes" id="UP000780875"/>
    </source>
</evidence>